<reference evidence="4" key="1">
    <citation type="journal article" date="2019" name="Int. J. Syst. Evol. Microbiol.">
        <title>The Global Catalogue of Microorganisms (GCM) 10K type strain sequencing project: providing services to taxonomists for standard genome sequencing and annotation.</title>
        <authorList>
            <consortium name="The Broad Institute Genomics Platform"/>
            <consortium name="The Broad Institute Genome Sequencing Center for Infectious Disease"/>
            <person name="Wu L."/>
            <person name="Ma J."/>
        </authorList>
    </citation>
    <scope>NUCLEOTIDE SEQUENCE [LARGE SCALE GENOMIC DNA]</scope>
    <source>
        <strain evidence="4">CGMCC 4.5798</strain>
    </source>
</reference>
<protein>
    <submittedName>
        <fullName evidence="3">Uncharacterized protein</fullName>
    </submittedName>
</protein>
<feature type="compositionally biased region" description="Basic and acidic residues" evidence="1">
    <location>
        <begin position="244"/>
        <end position="254"/>
    </location>
</feature>
<accession>A0ABW0RWQ4</accession>
<proteinExistence type="predicted"/>
<dbReference type="EMBL" id="JBHSMZ010000001">
    <property type="protein sequence ID" value="MFC5547447.1"/>
    <property type="molecule type" value="Genomic_DNA"/>
</dbReference>
<evidence type="ECO:0000256" key="2">
    <source>
        <dbReference type="SAM" id="Phobius"/>
    </source>
</evidence>
<keyword evidence="2" id="KW-1133">Transmembrane helix</keyword>
<feature type="compositionally biased region" description="Pro residues" evidence="1">
    <location>
        <begin position="97"/>
        <end position="106"/>
    </location>
</feature>
<name>A0ABW0RWQ4_9BURK</name>
<feature type="region of interest" description="Disordered" evidence="1">
    <location>
        <begin position="43"/>
        <end position="118"/>
    </location>
</feature>
<dbReference type="RefSeq" id="WP_379766738.1">
    <property type="nucleotide sequence ID" value="NZ_JBHSMZ010000001.1"/>
</dbReference>
<keyword evidence="2" id="KW-0472">Membrane</keyword>
<dbReference type="Proteomes" id="UP001596086">
    <property type="component" value="Unassembled WGS sequence"/>
</dbReference>
<evidence type="ECO:0000313" key="3">
    <source>
        <dbReference type="EMBL" id="MFC5547447.1"/>
    </source>
</evidence>
<organism evidence="3 4">
    <name type="scientific">Massilia aerilata</name>
    <dbReference type="NCBI Taxonomy" id="453817"/>
    <lineage>
        <taxon>Bacteria</taxon>
        <taxon>Pseudomonadati</taxon>
        <taxon>Pseudomonadota</taxon>
        <taxon>Betaproteobacteria</taxon>
        <taxon>Burkholderiales</taxon>
        <taxon>Oxalobacteraceae</taxon>
        <taxon>Telluria group</taxon>
        <taxon>Massilia</taxon>
    </lineage>
</organism>
<evidence type="ECO:0000256" key="1">
    <source>
        <dbReference type="SAM" id="MobiDB-lite"/>
    </source>
</evidence>
<feature type="compositionally biased region" description="Pro residues" evidence="1">
    <location>
        <begin position="53"/>
        <end position="73"/>
    </location>
</feature>
<comment type="caution">
    <text evidence="3">The sequence shown here is derived from an EMBL/GenBank/DDBJ whole genome shotgun (WGS) entry which is preliminary data.</text>
</comment>
<keyword evidence="2" id="KW-0812">Transmembrane</keyword>
<sequence>MHQDAGAAGLPNRNRAALALIFGMHMLALLAWMGQRPPPLPDLPQVATILLRPPLPQPRPDEPPPPYPEPRPALPQTRDFPPMPGMALDKARFAAPDPAPARPTAPAPAAQASAPALEDAHAPITVRDAIREQKEAEGGFGLSLSKRQAGRIDRELRKGKSGVPDEPDTPMGRFRRGLEAAHIDRSWAVHEDSYTSPDGTIIYRKRIGKGAICRRSGNINPLGMNGMAMGNQVKDDVPCPGGVDWKKDQERLPR</sequence>
<gene>
    <name evidence="3" type="ORF">ACFPO9_02820</name>
</gene>
<evidence type="ECO:0000313" key="4">
    <source>
        <dbReference type="Proteomes" id="UP001596086"/>
    </source>
</evidence>
<feature type="region of interest" description="Disordered" evidence="1">
    <location>
        <begin position="231"/>
        <end position="254"/>
    </location>
</feature>
<feature type="transmembrane region" description="Helical" evidence="2">
    <location>
        <begin position="16"/>
        <end position="34"/>
    </location>
</feature>
<keyword evidence="4" id="KW-1185">Reference proteome</keyword>
<feature type="compositionally biased region" description="Low complexity" evidence="1">
    <location>
        <begin position="107"/>
        <end position="116"/>
    </location>
</feature>